<reference evidence="1 2" key="1">
    <citation type="submission" date="2015-01" db="EMBL/GenBank/DDBJ databases">
        <title>Evolution of Trichinella species and genotypes.</title>
        <authorList>
            <person name="Korhonen P.K."/>
            <person name="Edoardo P."/>
            <person name="Giuseppe L.R."/>
            <person name="Gasser R.B."/>
        </authorList>
    </citation>
    <scope>NUCLEOTIDE SEQUENCE [LARGE SCALE GENOMIC DNA]</scope>
    <source>
        <strain evidence="1">ISS3</strain>
    </source>
</reference>
<comment type="caution">
    <text evidence="1">The sequence shown here is derived from an EMBL/GenBank/DDBJ whole genome shotgun (WGS) entry which is preliminary data.</text>
</comment>
<keyword evidence="2" id="KW-1185">Reference proteome</keyword>
<proteinExistence type="predicted"/>
<dbReference type="Proteomes" id="UP000054776">
    <property type="component" value="Unassembled WGS sequence"/>
</dbReference>
<dbReference type="InParanoid" id="A0A0V1AUK2"/>
<evidence type="ECO:0000313" key="1">
    <source>
        <dbReference type="EMBL" id="KRY28472.1"/>
    </source>
</evidence>
<dbReference type="AlphaFoldDB" id="A0A0V1AUK2"/>
<accession>A0A0V1AUK2</accession>
<sequence>MKKFHCQIGDVTDQTLKEVKGENSSNRSVKNAKRQTFCDFYTIDCRGQHLQCQLALHSLLCVYQTSPPV</sequence>
<protein>
    <submittedName>
        <fullName evidence="1">Uncharacterized protein</fullName>
    </submittedName>
</protein>
<organism evidence="1 2">
    <name type="scientific">Trichinella spiralis</name>
    <name type="common">Trichina worm</name>
    <dbReference type="NCBI Taxonomy" id="6334"/>
    <lineage>
        <taxon>Eukaryota</taxon>
        <taxon>Metazoa</taxon>
        <taxon>Ecdysozoa</taxon>
        <taxon>Nematoda</taxon>
        <taxon>Enoplea</taxon>
        <taxon>Dorylaimia</taxon>
        <taxon>Trichinellida</taxon>
        <taxon>Trichinellidae</taxon>
        <taxon>Trichinella</taxon>
    </lineage>
</organism>
<name>A0A0V1AUK2_TRISP</name>
<dbReference type="EMBL" id="JYDH01000203">
    <property type="protein sequence ID" value="KRY28472.1"/>
    <property type="molecule type" value="Genomic_DNA"/>
</dbReference>
<gene>
    <name evidence="1" type="ORF">T01_3039</name>
</gene>
<evidence type="ECO:0000313" key="2">
    <source>
        <dbReference type="Proteomes" id="UP000054776"/>
    </source>
</evidence>